<dbReference type="AlphaFoldDB" id="A0A173S8B4"/>
<evidence type="ECO:0000313" key="3">
    <source>
        <dbReference type="Proteomes" id="UP000095495"/>
    </source>
</evidence>
<dbReference type="InterPro" id="IPR021145">
    <property type="entry name" value="Portal_protein_SPP1_Gp6-like"/>
</dbReference>
<protein>
    <submittedName>
        <fullName evidence="2">Phage portal protein, SPP1 family</fullName>
    </submittedName>
</protein>
<feature type="compositionally biased region" description="Basic and acidic residues" evidence="1">
    <location>
        <begin position="432"/>
        <end position="444"/>
    </location>
</feature>
<dbReference type="RefSeq" id="WP_055261908.1">
    <property type="nucleotide sequence ID" value="NZ_CYXV01000004.1"/>
</dbReference>
<evidence type="ECO:0000256" key="1">
    <source>
        <dbReference type="SAM" id="MobiDB-lite"/>
    </source>
</evidence>
<dbReference type="Proteomes" id="UP000095495">
    <property type="component" value="Unassembled WGS sequence"/>
</dbReference>
<evidence type="ECO:0000313" key="2">
    <source>
        <dbReference type="EMBL" id="CUM85979.1"/>
    </source>
</evidence>
<proteinExistence type="predicted"/>
<gene>
    <name evidence="2" type="ORF">ERS852420_01132</name>
</gene>
<organism evidence="2 3">
    <name type="scientific">Roseburia faecis</name>
    <dbReference type="NCBI Taxonomy" id="301302"/>
    <lineage>
        <taxon>Bacteria</taxon>
        <taxon>Bacillati</taxon>
        <taxon>Bacillota</taxon>
        <taxon>Clostridia</taxon>
        <taxon>Lachnospirales</taxon>
        <taxon>Lachnospiraceae</taxon>
        <taxon>Roseburia</taxon>
    </lineage>
</organism>
<reference evidence="2 3" key="1">
    <citation type="submission" date="2015-09" db="EMBL/GenBank/DDBJ databases">
        <authorList>
            <consortium name="Pathogen Informatics"/>
        </authorList>
    </citation>
    <scope>NUCLEOTIDE SEQUENCE [LARGE SCALE GENOMIC DNA]</scope>
    <source>
        <strain evidence="2 3">2789STDY5608863</strain>
    </source>
</reference>
<dbReference type="Pfam" id="PF05133">
    <property type="entry name" value="SPP1_portal"/>
    <property type="match status" value="1"/>
</dbReference>
<feature type="region of interest" description="Disordered" evidence="1">
    <location>
        <begin position="432"/>
        <end position="480"/>
    </location>
</feature>
<accession>A0A173S8B4</accession>
<dbReference type="EMBL" id="CYXV01000004">
    <property type="protein sequence ID" value="CUM85979.1"/>
    <property type="molecule type" value="Genomic_DNA"/>
</dbReference>
<name>A0A173S8B4_9FIRM</name>
<sequence length="480" mass="54287">MDIDTMKQLIKKYEPGHAAFVTRADIAERYYRNETDILFRDQPKDKEKEEADNPLRNADNRIPRNFHGLIVNQKASYAFTAPPLFDVGSTVSNKRITETLGDEYAKNCMKLCVNAANTSIGWAHYWQGDNGFEWAVVPSEQIIPVFDRSLKRRLIGLMRVYPDIDDATGDNYTVYEYWTDAECQAFRRRTGDELDLLTYYDMFIDPESGEMVADYRHDFGEVPFIPFYNNNIHTDDLRNIKPLIDVYDKVYSGFINDLDDIQELIFVLSGYGGEDLNGFLSDLKKYKTIKVDGDEGGAVSTLNIEIPIEARNSVLDATRKAIFEQGQGFDPQPENFGNQSGEALKFMYSLLEMKTGLMETEFRLGFARLVRAICKALGIQCGTIIQTWTRTCIKNDTEQAQICKDSVGIVSKKTILKNHPLVEDTDEELKQIEKEEKEAQEKADLYSGAFVNSGENGGGKDGNAKGNPKNSENQDNPGGD</sequence>
<feature type="compositionally biased region" description="Polar residues" evidence="1">
    <location>
        <begin position="471"/>
        <end position="480"/>
    </location>
</feature>